<keyword evidence="3" id="KW-0442">Lipid degradation</keyword>
<accession>A0A8J5X6B6</accession>
<comment type="caution">
    <text evidence="7">The sequence shown here is derived from an EMBL/GenBank/DDBJ whole genome shotgun (WGS) entry which is preliminary data.</text>
</comment>
<dbReference type="AlphaFoldDB" id="A0A8J5X6B6"/>
<dbReference type="PANTHER" id="PTHR32241:SF12">
    <property type="entry name" value="OS03G0784100 PROTEIN"/>
    <property type="match status" value="1"/>
</dbReference>
<keyword evidence="3" id="KW-0443">Lipid metabolism</keyword>
<evidence type="ECO:0000313" key="8">
    <source>
        <dbReference type="Proteomes" id="UP000729402"/>
    </source>
</evidence>
<organism evidence="7 8">
    <name type="scientific">Zizania palustris</name>
    <name type="common">Northern wild rice</name>
    <dbReference type="NCBI Taxonomy" id="103762"/>
    <lineage>
        <taxon>Eukaryota</taxon>
        <taxon>Viridiplantae</taxon>
        <taxon>Streptophyta</taxon>
        <taxon>Embryophyta</taxon>
        <taxon>Tracheophyta</taxon>
        <taxon>Spermatophyta</taxon>
        <taxon>Magnoliopsida</taxon>
        <taxon>Liliopsida</taxon>
        <taxon>Poales</taxon>
        <taxon>Poaceae</taxon>
        <taxon>BOP clade</taxon>
        <taxon>Oryzoideae</taxon>
        <taxon>Oryzeae</taxon>
        <taxon>Zizaniinae</taxon>
        <taxon>Zizania</taxon>
    </lineage>
</organism>
<evidence type="ECO:0000313" key="7">
    <source>
        <dbReference type="EMBL" id="KAG8098407.1"/>
    </source>
</evidence>
<evidence type="ECO:0000256" key="3">
    <source>
        <dbReference type="ARBA" id="ARBA00022963"/>
    </source>
</evidence>
<dbReference type="GO" id="GO:0016787">
    <property type="term" value="F:hydrolase activity"/>
    <property type="evidence" value="ECO:0007669"/>
    <property type="project" value="UniProtKB-KW"/>
</dbReference>
<dbReference type="EMBL" id="JAAALK010000079">
    <property type="protein sequence ID" value="KAG8098407.1"/>
    <property type="molecule type" value="Genomic_DNA"/>
</dbReference>
<proteinExistence type="inferred from homology"/>
<name>A0A8J5X6B6_ZIZPA</name>
<feature type="domain" description="PNPLA" evidence="6">
    <location>
        <begin position="66"/>
        <end position="263"/>
    </location>
</feature>
<reference evidence="7" key="2">
    <citation type="submission" date="2021-02" db="EMBL/GenBank/DDBJ databases">
        <authorList>
            <person name="Kimball J.A."/>
            <person name="Haas M.W."/>
            <person name="Macchietto M."/>
            <person name="Kono T."/>
            <person name="Duquette J."/>
            <person name="Shao M."/>
        </authorList>
    </citation>
    <scope>NUCLEOTIDE SEQUENCE</scope>
    <source>
        <tissue evidence="7">Fresh leaf tissue</tissue>
    </source>
</reference>
<sequence length="426" mass="45122">MEPVGQLDVDKLTYEIFSILESKFLFGYDDPKLVFSGGSSPQGAEAVKGTLVRGPAAVEHGKVCVLSIDGGGRAADGLLAGAALVRLEASLRRRAGDKEARLADFFDVAAGSGRPVACSRPCWSRGVRTGGRCSRRRTRGVPHAQSPARVVRSAALGAPSRALFRRPGAAFRKVFGDLTLRDTVRPVLVPCYDLASAGPFLFSRADAVETPAYDFRLRDVCAATCAGSDGSASAVVVRSCDGTTRIAAVGGGLALSNPTAAAITHVLNNKREFPLAAGVEDCWSSPSAAASASRVPPQAAHRRPRSSGSPPRAWPTWRWGRRGRAEARRRASAAGGNGAEVERGGGDAVAGRTWRSVLFRGKKLAEQTNADKLEWFAHELAKERDRRRTSALAPAVVKQQPSEAAAGHLPPTSYSNLVNQMFTSIL</sequence>
<dbReference type="Proteomes" id="UP000729402">
    <property type="component" value="Unassembled WGS sequence"/>
</dbReference>
<protein>
    <recommendedName>
        <fullName evidence="6">PNPLA domain-containing protein</fullName>
    </recommendedName>
</protein>
<comment type="caution">
    <text evidence="4">Lacks conserved residue(s) required for the propagation of feature annotation.</text>
</comment>
<keyword evidence="2" id="KW-0378">Hydrolase</keyword>
<evidence type="ECO:0000256" key="5">
    <source>
        <dbReference type="SAM" id="MobiDB-lite"/>
    </source>
</evidence>
<comment type="similarity">
    <text evidence="1">Belongs to the patatin family.</text>
</comment>
<feature type="region of interest" description="Disordered" evidence="5">
    <location>
        <begin position="391"/>
        <end position="410"/>
    </location>
</feature>
<keyword evidence="8" id="KW-1185">Reference proteome</keyword>
<evidence type="ECO:0000256" key="2">
    <source>
        <dbReference type="ARBA" id="ARBA00022801"/>
    </source>
</evidence>
<evidence type="ECO:0000256" key="1">
    <source>
        <dbReference type="ARBA" id="ARBA00010240"/>
    </source>
</evidence>
<feature type="region of interest" description="Disordered" evidence="5">
    <location>
        <begin position="289"/>
        <end position="346"/>
    </location>
</feature>
<feature type="compositionally biased region" description="Low complexity" evidence="5">
    <location>
        <begin position="289"/>
        <end position="299"/>
    </location>
</feature>
<dbReference type="OrthoDB" id="630895at2759"/>
<evidence type="ECO:0000256" key="4">
    <source>
        <dbReference type="PROSITE-ProRule" id="PRU01161"/>
    </source>
</evidence>
<dbReference type="GO" id="GO:0016042">
    <property type="term" value="P:lipid catabolic process"/>
    <property type="evidence" value="ECO:0007669"/>
    <property type="project" value="UniProtKB-KW"/>
</dbReference>
<dbReference type="PANTHER" id="PTHR32241">
    <property type="entry name" value="PATATIN-LIKE PROTEIN 6"/>
    <property type="match status" value="1"/>
</dbReference>
<evidence type="ECO:0000259" key="6">
    <source>
        <dbReference type="PROSITE" id="PS51635"/>
    </source>
</evidence>
<reference evidence="7" key="1">
    <citation type="journal article" date="2021" name="bioRxiv">
        <title>Whole Genome Assembly and Annotation of Northern Wild Rice, Zizania palustris L., Supports a Whole Genome Duplication in the Zizania Genus.</title>
        <authorList>
            <person name="Haas M."/>
            <person name="Kono T."/>
            <person name="Macchietto M."/>
            <person name="Millas R."/>
            <person name="McGilp L."/>
            <person name="Shao M."/>
            <person name="Duquette J."/>
            <person name="Hirsch C.N."/>
            <person name="Kimball J."/>
        </authorList>
    </citation>
    <scope>NUCLEOTIDE SEQUENCE</scope>
    <source>
        <tissue evidence="7">Fresh leaf tissue</tissue>
    </source>
</reference>
<gene>
    <name evidence="7" type="ORF">GUJ93_ZPchr0013g36430</name>
</gene>
<dbReference type="InterPro" id="IPR002641">
    <property type="entry name" value="PNPLA_dom"/>
</dbReference>
<dbReference type="PROSITE" id="PS51635">
    <property type="entry name" value="PNPLA"/>
    <property type="match status" value="1"/>
</dbReference>